<comment type="similarity">
    <text evidence="3 14">Belongs to the very long-chain fatty acids dehydratase HACD family.</text>
</comment>
<evidence type="ECO:0000256" key="6">
    <source>
        <dbReference type="ARBA" id="ARBA00022692"/>
    </source>
</evidence>
<dbReference type="UniPathway" id="UPA00094"/>
<dbReference type="AlphaFoldDB" id="A0A453DZF6"/>
<evidence type="ECO:0000256" key="11">
    <source>
        <dbReference type="ARBA" id="ARBA00023160"/>
    </source>
</evidence>
<comment type="subcellular location">
    <subcellularLocation>
        <location evidence="14">Endoplasmic reticulum membrane</location>
        <topology evidence="14">Multi-pass membrane protein</topology>
    </subcellularLocation>
    <subcellularLocation>
        <location evidence="1">Membrane</location>
        <topology evidence="1">Multi-pass membrane protein</topology>
    </subcellularLocation>
</comment>
<dbReference type="PANTHER" id="PTHR11035:SF3">
    <property type="entry name" value="VERY-LONG-CHAIN (3R)-3-HYDROXYACYL-COA DEHYDRATASE"/>
    <property type="match status" value="1"/>
</dbReference>
<keyword evidence="8 14" id="KW-1133">Transmembrane helix</keyword>
<evidence type="ECO:0000256" key="7">
    <source>
        <dbReference type="ARBA" id="ARBA00022832"/>
    </source>
</evidence>
<keyword evidence="6 14" id="KW-0812">Transmembrane</keyword>
<dbReference type="InterPro" id="IPR007482">
    <property type="entry name" value="Tyr_Pase-like_PTPLA"/>
</dbReference>
<evidence type="ECO:0000256" key="1">
    <source>
        <dbReference type="ARBA" id="ARBA00004141"/>
    </source>
</evidence>
<evidence type="ECO:0000256" key="10">
    <source>
        <dbReference type="ARBA" id="ARBA00023136"/>
    </source>
</evidence>
<evidence type="ECO:0000313" key="16">
    <source>
        <dbReference type="Proteomes" id="UP000015105"/>
    </source>
</evidence>
<keyword evidence="5 14" id="KW-0444">Lipid biosynthesis</keyword>
<dbReference type="EnsemblPlants" id="AET3Gv20165600.25">
    <property type="protein sequence ID" value="AET3Gv20165600.25"/>
    <property type="gene ID" value="AET3Gv20165600"/>
</dbReference>
<dbReference type="EC" id="4.2.1.134" evidence="4 14"/>
<evidence type="ECO:0000256" key="14">
    <source>
        <dbReference type="RuleBase" id="RU363109"/>
    </source>
</evidence>
<dbReference type="GO" id="GO:0102158">
    <property type="term" value="F:very-long-chain (3R)-3-hydroxyacyl-CoA dehydratase activity"/>
    <property type="evidence" value="ECO:0007669"/>
    <property type="project" value="UniProtKB-EC"/>
</dbReference>
<feature type="transmembrane region" description="Helical" evidence="14">
    <location>
        <begin position="21"/>
        <end position="46"/>
    </location>
</feature>
<evidence type="ECO:0000256" key="8">
    <source>
        <dbReference type="ARBA" id="ARBA00022989"/>
    </source>
</evidence>
<name>A0A453DZF6_AEGTS</name>
<accession>A0A453DZF6</accession>
<reference evidence="15" key="5">
    <citation type="journal article" date="2021" name="G3 (Bethesda)">
        <title>Aegilops tauschii genome assembly Aet v5.0 features greater sequence contiguity and improved annotation.</title>
        <authorList>
            <person name="Wang L."/>
            <person name="Zhu T."/>
            <person name="Rodriguez J.C."/>
            <person name="Deal K.R."/>
            <person name="Dubcovsky J."/>
            <person name="McGuire P.E."/>
            <person name="Lux T."/>
            <person name="Spannagl M."/>
            <person name="Mayer K.F.X."/>
            <person name="Baldrich P."/>
            <person name="Meyers B.C."/>
            <person name="Huo N."/>
            <person name="Gu Y.Q."/>
            <person name="Zhou H."/>
            <person name="Devos K.M."/>
            <person name="Bennetzen J.L."/>
            <person name="Unver T."/>
            <person name="Budak H."/>
            <person name="Gulick P.J."/>
            <person name="Galiba G."/>
            <person name="Kalapos B."/>
            <person name="Nelson D.R."/>
            <person name="Li P."/>
            <person name="You F.M."/>
            <person name="Luo M.C."/>
            <person name="Dvorak J."/>
        </authorList>
    </citation>
    <scope>NUCLEOTIDE SEQUENCE [LARGE SCALE GENOMIC DNA]</scope>
    <source>
        <strain evidence="15">cv. AL8/78</strain>
    </source>
</reference>
<dbReference type="GO" id="GO:0030497">
    <property type="term" value="P:fatty acid elongation"/>
    <property type="evidence" value="ECO:0007669"/>
    <property type="project" value="TreeGrafter"/>
</dbReference>
<protein>
    <recommendedName>
        <fullName evidence="4 14">Very-long-chain (3R)-3-hydroxyacyl-CoA dehydratase</fullName>
        <ecNumber evidence="4 14">4.2.1.134</ecNumber>
    </recommendedName>
</protein>
<reference evidence="16" key="2">
    <citation type="journal article" date="2017" name="Nat. Plants">
        <title>The Aegilops tauschii genome reveals multiple impacts of transposons.</title>
        <authorList>
            <person name="Zhao G."/>
            <person name="Zou C."/>
            <person name="Li K."/>
            <person name="Wang K."/>
            <person name="Li T."/>
            <person name="Gao L."/>
            <person name="Zhang X."/>
            <person name="Wang H."/>
            <person name="Yang Z."/>
            <person name="Liu X."/>
            <person name="Jiang W."/>
            <person name="Mao L."/>
            <person name="Kong X."/>
            <person name="Jiao Y."/>
            <person name="Jia J."/>
        </authorList>
    </citation>
    <scope>NUCLEOTIDE SEQUENCE [LARGE SCALE GENOMIC DNA]</scope>
    <source>
        <strain evidence="16">cv. AL8/78</strain>
    </source>
</reference>
<comment type="pathway">
    <text evidence="2 14">Lipid metabolism; fatty acid biosynthesis.</text>
</comment>
<keyword evidence="7 14" id="KW-0276">Fatty acid metabolism</keyword>
<evidence type="ECO:0000256" key="5">
    <source>
        <dbReference type="ARBA" id="ARBA00022516"/>
    </source>
</evidence>
<evidence type="ECO:0000256" key="13">
    <source>
        <dbReference type="ARBA" id="ARBA00036671"/>
    </source>
</evidence>
<keyword evidence="11 14" id="KW-0275">Fatty acid biosynthesis</keyword>
<comment type="function">
    <text evidence="14">Catalyzes the third of the four reactions of the long-chain fatty acids elongation cycle. This endoplasmic reticulum-bound enzymatic process, allows the addition of two carbons to the chain of long- and very long-chain fatty acids/VLCFAs per cycle. This enzyme catalyzes the dehydration of the 3-hydroxyacyl-CoA intermediate into trans-2,3-enoyl-CoA, within each cycle of fatty acid elongation. Thereby, it participates to the production of VLCFAs of different chain lengths that are involved in multiple biological processes as precursors of membrane lipids and lipid mediators.</text>
</comment>
<evidence type="ECO:0000256" key="4">
    <source>
        <dbReference type="ARBA" id="ARBA00013122"/>
    </source>
</evidence>
<proteinExistence type="inferred from homology"/>
<dbReference type="GO" id="GO:0042761">
    <property type="term" value="P:very long-chain fatty acid biosynthetic process"/>
    <property type="evidence" value="ECO:0007669"/>
    <property type="project" value="TreeGrafter"/>
</dbReference>
<reference evidence="15" key="4">
    <citation type="submission" date="2019-03" db="UniProtKB">
        <authorList>
            <consortium name="EnsemblPlants"/>
        </authorList>
    </citation>
    <scope>IDENTIFICATION</scope>
</reference>
<keyword evidence="14" id="KW-0256">Endoplasmic reticulum</keyword>
<organism evidence="15 16">
    <name type="scientific">Aegilops tauschii subsp. strangulata</name>
    <name type="common">Goatgrass</name>
    <dbReference type="NCBI Taxonomy" id="200361"/>
    <lineage>
        <taxon>Eukaryota</taxon>
        <taxon>Viridiplantae</taxon>
        <taxon>Streptophyta</taxon>
        <taxon>Embryophyta</taxon>
        <taxon>Tracheophyta</taxon>
        <taxon>Spermatophyta</taxon>
        <taxon>Magnoliopsida</taxon>
        <taxon>Liliopsida</taxon>
        <taxon>Poales</taxon>
        <taxon>Poaceae</taxon>
        <taxon>BOP clade</taxon>
        <taxon>Pooideae</taxon>
        <taxon>Triticodae</taxon>
        <taxon>Triticeae</taxon>
        <taxon>Triticinae</taxon>
        <taxon>Aegilops</taxon>
    </lineage>
</organism>
<evidence type="ECO:0000256" key="2">
    <source>
        <dbReference type="ARBA" id="ARBA00005194"/>
    </source>
</evidence>
<reference evidence="16" key="1">
    <citation type="journal article" date="2014" name="Science">
        <title>Ancient hybridizations among the ancestral genomes of bread wheat.</title>
        <authorList>
            <consortium name="International Wheat Genome Sequencing Consortium,"/>
            <person name="Marcussen T."/>
            <person name="Sandve S.R."/>
            <person name="Heier L."/>
            <person name="Spannagl M."/>
            <person name="Pfeifer M."/>
            <person name="Jakobsen K.S."/>
            <person name="Wulff B.B."/>
            <person name="Steuernagel B."/>
            <person name="Mayer K.F."/>
            <person name="Olsen O.A."/>
        </authorList>
    </citation>
    <scope>NUCLEOTIDE SEQUENCE [LARGE SCALE GENOMIC DNA]</scope>
    <source>
        <strain evidence="16">cv. AL8/78</strain>
    </source>
</reference>
<dbReference type="GO" id="GO:0030148">
    <property type="term" value="P:sphingolipid biosynthetic process"/>
    <property type="evidence" value="ECO:0007669"/>
    <property type="project" value="TreeGrafter"/>
</dbReference>
<keyword evidence="10 14" id="KW-0472">Membrane</keyword>
<evidence type="ECO:0000256" key="3">
    <source>
        <dbReference type="ARBA" id="ARBA00007811"/>
    </source>
</evidence>
<comment type="caution">
    <text evidence="14">Lacks conserved residue(s) required for the propagation of feature annotation.</text>
</comment>
<dbReference type="PANTHER" id="PTHR11035">
    <property type="entry name" value="VERY-LONG-CHAIN (3R)-3-HYDROXYACYL-COA DEHYDRATASE"/>
    <property type="match status" value="1"/>
</dbReference>
<keyword evidence="9 14" id="KW-0443">Lipid metabolism</keyword>
<dbReference type="Pfam" id="PF04387">
    <property type="entry name" value="PTPLA"/>
    <property type="match status" value="1"/>
</dbReference>
<evidence type="ECO:0000256" key="12">
    <source>
        <dbReference type="ARBA" id="ARBA00023239"/>
    </source>
</evidence>
<evidence type="ECO:0000256" key="9">
    <source>
        <dbReference type="ARBA" id="ARBA00023098"/>
    </source>
</evidence>
<comment type="catalytic activity">
    <reaction evidence="13 14">
        <text>a very-long-chain (3R)-3-hydroxyacyl-CoA = a very-long-chain (2E)-enoyl-CoA + H2O</text>
        <dbReference type="Rhea" id="RHEA:45812"/>
        <dbReference type="ChEBI" id="CHEBI:15377"/>
        <dbReference type="ChEBI" id="CHEBI:83728"/>
        <dbReference type="ChEBI" id="CHEBI:85440"/>
        <dbReference type="EC" id="4.2.1.134"/>
    </reaction>
</comment>
<dbReference type="Gramene" id="AET3Gv20165600.25">
    <property type="protein sequence ID" value="AET3Gv20165600.25"/>
    <property type="gene ID" value="AET3Gv20165600"/>
</dbReference>
<sequence>MRSLLVFMQIIRYSFFGLKETLGFAPSWLLWLRLVLFLLQAGHHLIKFRGNLLPFQKLDLKSELHSFVVALLICRYSTFMILYPTGILSEVGLIYIALPYIKVTRITKKEKKTPYYSFYNNLV</sequence>
<keyword evidence="12 14" id="KW-0456">Lyase</keyword>
<evidence type="ECO:0000313" key="15">
    <source>
        <dbReference type="EnsemblPlants" id="AET3Gv20165600.25"/>
    </source>
</evidence>
<feature type="transmembrane region" description="Helical" evidence="14">
    <location>
        <begin position="66"/>
        <end position="98"/>
    </location>
</feature>
<dbReference type="GO" id="GO:0005789">
    <property type="term" value="C:endoplasmic reticulum membrane"/>
    <property type="evidence" value="ECO:0007669"/>
    <property type="project" value="UniProtKB-SubCell"/>
</dbReference>
<reference evidence="15" key="3">
    <citation type="journal article" date="2017" name="Nature">
        <title>Genome sequence of the progenitor of the wheat D genome Aegilops tauschii.</title>
        <authorList>
            <person name="Luo M.C."/>
            <person name="Gu Y.Q."/>
            <person name="Puiu D."/>
            <person name="Wang H."/>
            <person name="Twardziok S.O."/>
            <person name="Deal K.R."/>
            <person name="Huo N."/>
            <person name="Zhu T."/>
            <person name="Wang L."/>
            <person name="Wang Y."/>
            <person name="McGuire P.E."/>
            <person name="Liu S."/>
            <person name="Long H."/>
            <person name="Ramasamy R.K."/>
            <person name="Rodriguez J.C."/>
            <person name="Van S.L."/>
            <person name="Yuan L."/>
            <person name="Wang Z."/>
            <person name="Xia Z."/>
            <person name="Xiao L."/>
            <person name="Anderson O.D."/>
            <person name="Ouyang S."/>
            <person name="Liang Y."/>
            <person name="Zimin A.V."/>
            <person name="Pertea G."/>
            <person name="Qi P."/>
            <person name="Bennetzen J.L."/>
            <person name="Dai X."/>
            <person name="Dawson M.W."/>
            <person name="Muller H.G."/>
            <person name="Kugler K."/>
            <person name="Rivarola-Duarte L."/>
            <person name="Spannagl M."/>
            <person name="Mayer K.F.X."/>
            <person name="Lu F.H."/>
            <person name="Bevan M.W."/>
            <person name="Leroy P."/>
            <person name="Li P."/>
            <person name="You F.M."/>
            <person name="Sun Q."/>
            <person name="Liu Z."/>
            <person name="Lyons E."/>
            <person name="Wicker T."/>
            <person name="Salzberg S.L."/>
            <person name="Devos K.M."/>
            <person name="Dvorak J."/>
        </authorList>
    </citation>
    <scope>NUCLEOTIDE SEQUENCE [LARGE SCALE GENOMIC DNA]</scope>
    <source>
        <strain evidence="15">cv. AL8/78</strain>
    </source>
</reference>
<dbReference type="Proteomes" id="UP000015105">
    <property type="component" value="Chromosome 3D"/>
</dbReference>
<keyword evidence="16" id="KW-1185">Reference proteome</keyword>